<protein>
    <recommendedName>
        <fullName evidence="1">Phosphatidic acid phosphatase type 2/haloperoxidase domain-containing protein</fullName>
    </recommendedName>
</protein>
<proteinExistence type="predicted"/>
<reference evidence="3" key="1">
    <citation type="journal article" date="2019" name="Int. J. Syst. Evol. Microbiol.">
        <title>The Global Catalogue of Microorganisms (GCM) 10K type strain sequencing project: providing services to taxonomists for standard genome sequencing and annotation.</title>
        <authorList>
            <consortium name="The Broad Institute Genomics Platform"/>
            <consortium name="The Broad Institute Genome Sequencing Center for Infectious Disease"/>
            <person name="Wu L."/>
            <person name="Ma J."/>
        </authorList>
    </citation>
    <scope>NUCLEOTIDE SEQUENCE [LARGE SCALE GENOMIC DNA]</scope>
    <source>
        <strain evidence="3">JCM 16603</strain>
    </source>
</reference>
<dbReference type="Pfam" id="PF01569">
    <property type="entry name" value="PAP2"/>
    <property type="match status" value="1"/>
</dbReference>
<accession>A0ABP7S9U2</accession>
<dbReference type="SUPFAM" id="SSF48317">
    <property type="entry name" value="Acid phosphatase/Vanadium-dependent haloperoxidase"/>
    <property type="match status" value="1"/>
</dbReference>
<dbReference type="SMART" id="SM00014">
    <property type="entry name" value="acidPPc"/>
    <property type="match status" value="1"/>
</dbReference>
<dbReference type="Proteomes" id="UP001501310">
    <property type="component" value="Unassembled WGS sequence"/>
</dbReference>
<feature type="domain" description="Phosphatidic acid phosphatase type 2/haloperoxidase" evidence="1">
    <location>
        <begin position="75"/>
        <end position="187"/>
    </location>
</feature>
<dbReference type="EMBL" id="BAAAZD010000002">
    <property type="protein sequence ID" value="GAA4008898.1"/>
    <property type="molecule type" value="Genomic_DNA"/>
</dbReference>
<dbReference type="CDD" id="cd01610">
    <property type="entry name" value="PAP2_like"/>
    <property type="match status" value="1"/>
</dbReference>
<dbReference type="PANTHER" id="PTHR14969:SF13">
    <property type="entry name" value="AT30094P"/>
    <property type="match status" value="1"/>
</dbReference>
<dbReference type="PANTHER" id="PTHR14969">
    <property type="entry name" value="SPHINGOSINE-1-PHOSPHATE PHOSPHOHYDROLASE"/>
    <property type="match status" value="1"/>
</dbReference>
<evidence type="ECO:0000313" key="2">
    <source>
        <dbReference type="EMBL" id="GAA4008898.1"/>
    </source>
</evidence>
<organism evidence="2 3">
    <name type="scientific">Sphingomonas humi</name>
    <dbReference type="NCBI Taxonomy" id="335630"/>
    <lineage>
        <taxon>Bacteria</taxon>
        <taxon>Pseudomonadati</taxon>
        <taxon>Pseudomonadota</taxon>
        <taxon>Alphaproteobacteria</taxon>
        <taxon>Sphingomonadales</taxon>
        <taxon>Sphingomonadaceae</taxon>
        <taxon>Sphingomonas</taxon>
    </lineage>
</organism>
<dbReference type="InterPro" id="IPR000326">
    <property type="entry name" value="PAP2/HPO"/>
</dbReference>
<keyword evidence="3" id="KW-1185">Reference proteome</keyword>
<gene>
    <name evidence="2" type="ORF">GCM10022211_23340</name>
</gene>
<evidence type="ECO:0000259" key="1">
    <source>
        <dbReference type="SMART" id="SM00014"/>
    </source>
</evidence>
<name>A0ABP7S9U2_9SPHN</name>
<sequence length="196" mass="20425">MTNHDNLPAIDPVAPGEELDAAVADALLPYTGELGVRAIGAISDLSDQEPLYAAAAGVLATAAVMRDGPLWRTGTRILAAHLLATGLRGIVKQMVDRTRPDAAARRGDYVLREGQRHDSDYNSFPSGHTAGAVAVAMAVARDNPGARLPALGLASLASTAQVIRSKHYVTDVIAGAIIGVAAEALVDALIERAKRY</sequence>
<comment type="caution">
    <text evidence="2">The sequence shown here is derived from an EMBL/GenBank/DDBJ whole genome shotgun (WGS) entry which is preliminary data.</text>
</comment>
<dbReference type="InterPro" id="IPR036938">
    <property type="entry name" value="PAP2/HPO_sf"/>
</dbReference>
<evidence type="ECO:0000313" key="3">
    <source>
        <dbReference type="Proteomes" id="UP001501310"/>
    </source>
</evidence>
<dbReference type="Gene3D" id="1.20.144.10">
    <property type="entry name" value="Phosphatidic acid phosphatase type 2/haloperoxidase"/>
    <property type="match status" value="1"/>
</dbReference>